<evidence type="ECO:0008006" key="3">
    <source>
        <dbReference type="Google" id="ProtNLM"/>
    </source>
</evidence>
<dbReference type="RefSeq" id="WP_091213669.1">
    <property type="nucleotide sequence ID" value="NZ_FOCL01000006.1"/>
</dbReference>
<sequence length="303" mass="33146">MKNLSLILLLGSVLIVFSCKKEHSQTQDTSNTTGKKYSVTFTVDSSNVQTNALKSKLQTNANTASSATPIGRLAYLVYDNSGKLVHSLFQDTSSKNFGVINDEYLPGTYTVVFAATNTRFDINSFTNLSDIGGAKITGLNQQIDLFYKKVAITVSNSAINQQVLLDRINGKLRLVSQDTIPPDVTEIRVSYISYTSFLLDKGLIDVNSTLSDSMVKAFKASDVGKNLSMDAFCNNIYSPFSVTITTTSATKQRPLIAISNVVCQSNKLTILSGKVFKNADPEYNNVFQITLTPDWGLTTTTKF</sequence>
<protein>
    <recommendedName>
        <fullName evidence="3">Fimbrillin-A associated anchor protein Mfa1 and Mfa2</fullName>
    </recommendedName>
</protein>
<gene>
    <name evidence="1" type="ORF">SAMN05192574_106361</name>
</gene>
<dbReference type="OrthoDB" id="677880at2"/>
<accession>A0A1H8NCD4</accession>
<evidence type="ECO:0000313" key="2">
    <source>
        <dbReference type="Proteomes" id="UP000198942"/>
    </source>
</evidence>
<dbReference type="AlphaFoldDB" id="A0A1H8NCD4"/>
<organism evidence="1 2">
    <name type="scientific">Mucilaginibacter gossypiicola</name>
    <dbReference type="NCBI Taxonomy" id="551995"/>
    <lineage>
        <taxon>Bacteria</taxon>
        <taxon>Pseudomonadati</taxon>
        <taxon>Bacteroidota</taxon>
        <taxon>Sphingobacteriia</taxon>
        <taxon>Sphingobacteriales</taxon>
        <taxon>Sphingobacteriaceae</taxon>
        <taxon>Mucilaginibacter</taxon>
    </lineage>
</organism>
<dbReference type="EMBL" id="FOCL01000006">
    <property type="protein sequence ID" value="SEO27274.1"/>
    <property type="molecule type" value="Genomic_DNA"/>
</dbReference>
<dbReference type="Proteomes" id="UP000198942">
    <property type="component" value="Unassembled WGS sequence"/>
</dbReference>
<name>A0A1H8NCD4_9SPHI</name>
<dbReference type="STRING" id="551995.SAMN05192574_106361"/>
<reference evidence="2" key="1">
    <citation type="submission" date="2016-10" db="EMBL/GenBank/DDBJ databases">
        <authorList>
            <person name="Varghese N."/>
            <person name="Submissions S."/>
        </authorList>
    </citation>
    <scope>NUCLEOTIDE SEQUENCE [LARGE SCALE GENOMIC DNA]</scope>
    <source>
        <strain evidence="2">Gh-48</strain>
    </source>
</reference>
<proteinExistence type="predicted"/>
<evidence type="ECO:0000313" key="1">
    <source>
        <dbReference type="EMBL" id="SEO27274.1"/>
    </source>
</evidence>
<keyword evidence="2" id="KW-1185">Reference proteome</keyword>
<dbReference type="PROSITE" id="PS51257">
    <property type="entry name" value="PROKAR_LIPOPROTEIN"/>
    <property type="match status" value="1"/>
</dbReference>